<reference evidence="5 7" key="2">
    <citation type="submission" date="2020-09" db="EMBL/GenBank/DDBJ databases">
        <title>Co-existence of a novel multidrug-resistance efflux pump with carbapenem resistance gene blaVIM-2 in one megaplasmid in Pseudomonas putida.</title>
        <authorList>
            <person name="Peng K."/>
            <person name="Li R."/>
        </authorList>
    </citation>
    <scope>NUCLEOTIDE SEQUENCE [LARGE SCALE GENOMIC DNA]</scope>
    <source>
        <strain evidence="5 7">ZXPA-20</strain>
    </source>
</reference>
<reference evidence="4 6" key="1">
    <citation type="submission" date="2015-11" db="EMBL/GenBank/DDBJ databases">
        <title>Complete genome sequencing of a biphenyl-degrading bacterium, Pseudomonas putida KF715 (=NBRC110667).</title>
        <authorList>
            <person name="Suenaga H."/>
            <person name="Fujihara N."/>
            <person name="Watanabe T."/>
            <person name="Hirose J."/>
            <person name="Kimura N."/>
            <person name="Yamazoe A."/>
            <person name="Hosoyama A."/>
            <person name="Shimodaira J."/>
            <person name="Furukawa K."/>
        </authorList>
    </citation>
    <scope>NUCLEOTIDE SEQUENCE [LARGE SCALE GENOMIC DNA]</scope>
    <source>
        <strain evidence="4 6">KF715</strain>
    </source>
</reference>
<dbReference type="Pfam" id="PF08666">
    <property type="entry name" value="SAF"/>
    <property type="match status" value="1"/>
</dbReference>
<proteinExistence type="predicted"/>
<dbReference type="Gene3D" id="2.60.120.10">
    <property type="entry name" value="Jelly Rolls"/>
    <property type="match status" value="1"/>
</dbReference>
<evidence type="ECO:0000313" key="7">
    <source>
        <dbReference type="Proteomes" id="UP000516786"/>
    </source>
</evidence>
<evidence type="ECO:0000259" key="1">
    <source>
        <dbReference type="Pfam" id="PF03102"/>
    </source>
</evidence>
<evidence type="ECO:0000313" key="4">
    <source>
        <dbReference type="EMBL" id="BAW24895.1"/>
    </source>
</evidence>
<dbReference type="AlphaFoldDB" id="A0A1L7NHH1"/>
<dbReference type="EMBL" id="CP061723">
    <property type="protein sequence ID" value="QOC96715.1"/>
    <property type="molecule type" value="Genomic_DNA"/>
</dbReference>
<gene>
    <name evidence="5" type="ORF">ID616_21955</name>
    <name evidence="4" type="ORF">KF715C_ch43220</name>
</gene>
<accession>A0A1L7NHH1</accession>
<dbReference type="Gene3D" id="3.20.20.70">
    <property type="entry name" value="Aldolase class I"/>
    <property type="match status" value="1"/>
</dbReference>
<dbReference type="Proteomes" id="UP000218731">
    <property type="component" value="Chromosome 1"/>
</dbReference>
<dbReference type="SUPFAM" id="SSF51182">
    <property type="entry name" value="RmlC-like cupins"/>
    <property type="match status" value="1"/>
</dbReference>
<evidence type="ECO:0000313" key="5">
    <source>
        <dbReference type="EMBL" id="QOC96715.1"/>
    </source>
</evidence>
<dbReference type="GO" id="GO:0016051">
    <property type="term" value="P:carbohydrate biosynthetic process"/>
    <property type="evidence" value="ECO:0007669"/>
    <property type="project" value="InterPro"/>
</dbReference>
<name>A0A1L7NHH1_PSEPU</name>
<dbReference type="SUPFAM" id="SSF51569">
    <property type="entry name" value="Aldolase"/>
    <property type="match status" value="1"/>
</dbReference>
<organism evidence="4 6">
    <name type="scientific">Pseudomonas putida</name>
    <name type="common">Arthrobacter siderocapsulatus</name>
    <dbReference type="NCBI Taxonomy" id="303"/>
    <lineage>
        <taxon>Bacteria</taxon>
        <taxon>Pseudomonadati</taxon>
        <taxon>Pseudomonadota</taxon>
        <taxon>Gammaproteobacteria</taxon>
        <taxon>Pseudomonadales</taxon>
        <taxon>Pseudomonadaceae</taxon>
        <taxon>Pseudomonas</taxon>
    </lineage>
</organism>
<dbReference type="Pfam" id="PF03102">
    <property type="entry name" value="NeuB"/>
    <property type="match status" value="1"/>
</dbReference>
<feature type="domain" description="PseI/NeuA/B-like" evidence="1">
    <location>
        <begin position="54"/>
        <end position="272"/>
    </location>
</feature>
<dbReference type="InterPro" id="IPR013974">
    <property type="entry name" value="SAF"/>
</dbReference>
<dbReference type="PANTHER" id="PTHR42966">
    <property type="entry name" value="N-ACETYLNEURAMINATE SYNTHASE"/>
    <property type="match status" value="1"/>
</dbReference>
<dbReference type="InterPro" id="IPR013132">
    <property type="entry name" value="PseI/NeuA/B-like_N"/>
</dbReference>
<dbReference type="Gene3D" id="3.90.1210.10">
    <property type="entry name" value="Antifreeze-like/N-acetylneuraminic acid synthase C-terminal domain"/>
    <property type="match status" value="1"/>
</dbReference>
<protein>
    <submittedName>
        <fullName evidence="5">N-acetylneuraminate synthase family protein</fullName>
    </submittedName>
</protein>
<feature type="domain" description="Cupin type-2" evidence="2">
    <location>
        <begin position="413"/>
        <end position="469"/>
    </location>
</feature>
<dbReference type="InterPro" id="IPR014710">
    <property type="entry name" value="RmlC-like_jellyroll"/>
</dbReference>
<dbReference type="InterPro" id="IPR051690">
    <property type="entry name" value="PseI-like"/>
</dbReference>
<dbReference type="CDD" id="cd11611">
    <property type="entry name" value="SAF"/>
    <property type="match status" value="1"/>
</dbReference>
<dbReference type="EMBL" id="AP015029">
    <property type="protein sequence ID" value="BAW24895.1"/>
    <property type="molecule type" value="Genomic_DNA"/>
</dbReference>
<dbReference type="GO" id="GO:0047444">
    <property type="term" value="F:N-acylneuraminate-9-phosphate synthase activity"/>
    <property type="evidence" value="ECO:0007669"/>
    <property type="project" value="TreeGrafter"/>
</dbReference>
<evidence type="ECO:0000313" key="6">
    <source>
        <dbReference type="Proteomes" id="UP000218731"/>
    </source>
</evidence>
<sequence>MSTAPTANAGTLFDKPLFILEMANNHMGDVAHGVALIRAFAEVCKAFPFRFAFKLQYRDLDTFIHPAMRGRDDVKYIKRFSETRLSREQFDSLVAEIRANGFLCLSTPFDEASVEVIEQQQLDAIKIASCSMSDWPLLERVVQTQHPLIVSTAGSTLEELDRLVSFLAHREKNFAILHCVGEYPTADANMHLSQVDFLRRRYPGVRVGFSTHENPDNTDIVKIALAKGARIFEKHVGLPTEQFPLNAYSASPEQVRRWLEAAQYALLLCGEGEQRLPVNESEVASLRSLRRGVFARRAIAAGEVVQADDVYFAFPPQDGQITANDWSKYATFTAQADIPEHAALSTQNSTRRDVRDKVWEIVQRVRAQLSSSHVVVPGRVDLEISHHYGLDHFDEIGLTMLTVVNRGYCKKLLMLLPGQQHPEQYHQRKEETFHVLHGELTLQLDGVNRACRPGDVVTVEPGVRHAFHSQEGAIIEELSSTHFSNDSFYTDEAINANRDRKTLLSYWMD</sequence>
<dbReference type="RefSeq" id="WP_016488445.1">
    <property type="nucleotide sequence ID" value="NZ_AP015029.1"/>
</dbReference>
<dbReference type="InterPro" id="IPR013096">
    <property type="entry name" value="Cupin_2"/>
</dbReference>
<dbReference type="Proteomes" id="UP000516786">
    <property type="component" value="Chromosome"/>
</dbReference>
<evidence type="ECO:0000259" key="2">
    <source>
        <dbReference type="Pfam" id="PF07883"/>
    </source>
</evidence>
<dbReference type="PANTHER" id="PTHR42966:SF1">
    <property type="entry name" value="SIALIC ACID SYNTHASE"/>
    <property type="match status" value="1"/>
</dbReference>
<dbReference type="InterPro" id="IPR013785">
    <property type="entry name" value="Aldolase_TIM"/>
</dbReference>
<feature type="domain" description="SAF" evidence="3">
    <location>
        <begin position="291"/>
        <end position="347"/>
    </location>
</feature>
<evidence type="ECO:0000259" key="3">
    <source>
        <dbReference type="Pfam" id="PF08666"/>
    </source>
</evidence>
<dbReference type="Pfam" id="PF07883">
    <property type="entry name" value="Cupin_2"/>
    <property type="match status" value="1"/>
</dbReference>
<dbReference type="InterPro" id="IPR011051">
    <property type="entry name" value="RmlC_Cupin_sf"/>
</dbReference>